<evidence type="ECO:0000313" key="1">
    <source>
        <dbReference type="EMBL" id="EQD38344.1"/>
    </source>
</evidence>
<gene>
    <name evidence="1" type="ORF">B1B_15845</name>
</gene>
<proteinExistence type="predicted"/>
<reference evidence="1" key="1">
    <citation type="submission" date="2013-08" db="EMBL/GenBank/DDBJ databases">
        <authorList>
            <person name="Mendez C."/>
            <person name="Richter M."/>
            <person name="Ferrer M."/>
            <person name="Sanchez J."/>
        </authorList>
    </citation>
    <scope>NUCLEOTIDE SEQUENCE</scope>
</reference>
<dbReference type="GO" id="GO:0016301">
    <property type="term" value="F:kinase activity"/>
    <property type="evidence" value="ECO:0007669"/>
    <property type="project" value="UniProtKB-KW"/>
</dbReference>
<keyword evidence="1" id="KW-0418">Kinase</keyword>
<sequence>NATKYTKLSYDEALTLSLESYKKAGSNVFMDPISLIIARRAGIKIHVIKGDITRNYKEIIEGKKSMGTLIE</sequence>
<organism evidence="1">
    <name type="scientific">mine drainage metagenome</name>
    <dbReference type="NCBI Taxonomy" id="410659"/>
    <lineage>
        <taxon>unclassified sequences</taxon>
        <taxon>metagenomes</taxon>
        <taxon>ecological metagenomes</taxon>
    </lineage>
</organism>
<protein>
    <submittedName>
        <fullName evidence="1">Uridylate kinase</fullName>
    </submittedName>
</protein>
<dbReference type="InterPro" id="IPR036393">
    <property type="entry name" value="AceGlu_kinase-like_sf"/>
</dbReference>
<dbReference type="SUPFAM" id="SSF53633">
    <property type="entry name" value="Carbamate kinase-like"/>
    <property type="match status" value="1"/>
</dbReference>
<dbReference type="EMBL" id="AUZY01010539">
    <property type="protein sequence ID" value="EQD38344.1"/>
    <property type="molecule type" value="Genomic_DNA"/>
</dbReference>
<reference evidence="1" key="2">
    <citation type="journal article" date="2014" name="ISME J.">
        <title>Microbial stratification in low pH oxic and suboxic macroscopic growths along an acid mine drainage.</title>
        <authorList>
            <person name="Mendez-Garcia C."/>
            <person name="Mesa V."/>
            <person name="Sprenger R.R."/>
            <person name="Richter M."/>
            <person name="Diez M.S."/>
            <person name="Solano J."/>
            <person name="Bargiela R."/>
            <person name="Golyshina O.V."/>
            <person name="Manteca A."/>
            <person name="Ramos J.L."/>
            <person name="Gallego J.R."/>
            <person name="Llorente I."/>
            <person name="Martins Dos Santos V.A."/>
            <person name="Jensen O.N."/>
            <person name="Pelaez A.I."/>
            <person name="Sanchez J."/>
            <person name="Ferrer M."/>
        </authorList>
    </citation>
    <scope>NUCLEOTIDE SEQUENCE</scope>
</reference>
<name>T1ABQ7_9ZZZZ</name>
<keyword evidence="1" id="KW-0808">Transferase</keyword>
<dbReference type="Gene3D" id="3.40.1160.10">
    <property type="entry name" value="Acetylglutamate kinase-like"/>
    <property type="match status" value="1"/>
</dbReference>
<feature type="non-terminal residue" evidence="1">
    <location>
        <position position="1"/>
    </location>
</feature>
<accession>T1ABQ7</accession>
<dbReference type="AlphaFoldDB" id="T1ABQ7"/>
<comment type="caution">
    <text evidence="1">The sequence shown here is derived from an EMBL/GenBank/DDBJ whole genome shotgun (WGS) entry which is preliminary data.</text>
</comment>